<evidence type="ECO:0000313" key="1">
    <source>
        <dbReference type="EMBL" id="MBB4967126.1"/>
    </source>
</evidence>
<dbReference type="SUPFAM" id="SSF53474">
    <property type="entry name" value="alpha/beta-Hydrolases"/>
    <property type="match status" value="1"/>
</dbReference>
<proteinExistence type="predicted"/>
<dbReference type="Proteomes" id="UP000542674">
    <property type="component" value="Unassembled WGS sequence"/>
</dbReference>
<sequence>MTAPHLIWYLTEPTRAVVDLGRFATTRALLRSAPTGDGHTVLVLPGLAGTDLTTTVLRRFLVGLGYDVHGWGLGWNLGPSEPALRGMRELLGRLAARAPVSLVGWSLGGIFARELARERPELVRQVVTLGSPYRLTDLRDTRVNPLYRFLARLSSAVVAPPPAEAGRPPFPVPATSLYSKSDGIVPWRSCREEPGGHGESVEVVCSHLGYAHNPAVLWAVADRLAQPAGGWRPFVPPAGLAGMYPR</sequence>
<accession>A0A7W7WXI3</accession>
<reference evidence="1 2" key="1">
    <citation type="submission" date="2020-08" db="EMBL/GenBank/DDBJ databases">
        <title>Sequencing the genomes of 1000 actinobacteria strains.</title>
        <authorList>
            <person name="Klenk H.-P."/>
        </authorList>
    </citation>
    <scope>NUCLEOTIDE SEQUENCE [LARGE SCALE GENOMIC DNA]</scope>
    <source>
        <strain evidence="1 2">DSM 45084</strain>
    </source>
</reference>
<evidence type="ECO:0000313" key="2">
    <source>
        <dbReference type="Proteomes" id="UP000542674"/>
    </source>
</evidence>
<dbReference type="InterPro" id="IPR029058">
    <property type="entry name" value="AB_hydrolase_fold"/>
</dbReference>
<name>A0A7W7WXI3_9PSEU</name>
<dbReference type="EMBL" id="JACHJS010000001">
    <property type="protein sequence ID" value="MBB4967126.1"/>
    <property type="molecule type" value="Genomic_DNA"/>
</dbReference>
<dbReference type="AlphaFoldDB" id="A0A7W7WXI3"/>
<gene>
    <name evidence="1" type="ORF">F4559_004485</name>
</gene>
<comment type="caution">
    <text evidence="1">The sequence shown here is derived from an EMBL/GenBank/DDBJ whole genome shotgun (WGS) entry which is preliminary data.</text>
</comment>
<keyword evidence="2" id="KW-1185">Reference proteome</keyword>
<dbReference type="Gene3D" id="3.40.50.1820">
    <property type="entry name" value="alpha/beta hydrolase"/>
    <property type="match status" value="1"/>
</dbReference>
<protein>
    <submittedName>
        <fullName evidence="1">Pimeloyl-ACP methyl ester carboxylesterase</fullName>
    </submittedName>
</protein>
<dbReference type="RefSeq" id="WP_184671574.1">
    <property type="nucleotide sequence ID" value="NZ_BAABAI010000037.1"/>
</dbReference>
<organism evidence="1 2">
    <name type="scientific">Saccharothrix violaceirubra</name>
    <dbReference type="NCBI Taxonomy" id="413306"/>
    <lineage>
        <taxon>Bacteria</taxon>
        <taxon>Bacillati</taxon>
        <taxon>Actinomycetota</taxon>
        <taxon>Actinomycetes</taxon>
        <taxon>Pseudonocardiales</taxon>
        <taxon>Pseudonocardiaceae</taxon>
        <taxon>Saccharothrix</taxon>
    </lineage>
</organism>